<gene>
    <name evidence="9" type="ORF">HCDG_00335</name>
</gene>
<name>C6H514_AJECH</name>
<dbReference type="PANTHER" id="PTHR22940">
    <property type="entry name" value="TIMEOUT/TIMELESS-2"/>
    <property type="match status" value="1"/>
</dbReference>
<evidence type="ECO:0000256" key="2">
    <source>
        <dbReference type="ARBA" id="ARBA00008174"/>
    </source>
</evidence>
<evidence type="ECO:0000256" key="4">
    <source>
        <dbReference type="ARBA" id="ARBA00022880"/>
    </source>
</evidence>
<dbReference type="AlphaFoldDB" id="C6H514"/>
<dbReference type="InterPro" id="IPR006906">
    <property type="entry name" value="Timeless_N"/>
</dbReference>
<reference evidence="10" key="1">
    <citation type="submission" date="2009-05" db="EMBL/GenBank/DDBJ databases">
        <title>The genome sequence of Ajellomyces capsulatus strain H143.</title>
        <authorList>
            <person name="Champion M."/>
            <person name="Cuomo C.A."/>
            <person name="Ma L.-J."/>
            <person name="Henn M.R."/>
            <person name="Sil A."/>
            <person name="Goldman B."/>
            <person name="Young S.K."/>
            <person name="Kodira C.D."/>
            <person name="Zeng Q."/>
            <person name="Koehrsen M."/>
            <person name="Alvarado L."/>
            <person name="Berlin A.M."/>
            <person name="Borenstein D."/>
            <person name="Chen Z."/>
            <person name="Engels R."/>
            <person name="Freedman E."/>
            <person name="Gellesch M."/>
            <person name="Goldberg J."/>
            <person name="Griggs A."/>
            <person name="Gujja S."/>
            <person name="Heiman D.I."/>
            <person name="Hepburn T.A."/>
            <person name="Howarth C."/>
            <person name="Jen D."/>
            <person name="Larson L."/>
            <person name="Lewis B."/>
            <person name="Mehta T."/>
            <person name="Park D."/>
            <person name="Pearson M."/>
            <person name="Roberts A."/>
            <person name="Saif S."/>
            <person name="Shea T.D."/>
            <person name="Shenoy N."/>
            <person name="Sisk P."/>
            <person name="Stolte C."/>
            <person name="Sykes S."/>
            <person name="Walk T."/>
            <person name="White J."/>
            <person name="Yandava C."/>
            <person name="Klein B."/>
            <person name="McEwen J.G."/>
            <person name="Puccia R."/>
            <person name="Goldman G.H."/>
            <person name="Felipe M.S."/>
            <person name="Nino-Vega G."/>
            <person name="San-Blas G."/>
            <person name="Taylor J.W."/>
            <person name="Mendoza L."/>
            <person name="Galagan J.E."/>
            <person name="Nusbaum C."/>
            <person name="Birren B.W."/>
        </authorList>
    </citation>
    <scope>NUCLEOTIDE SEQUENCE [LARGE SCALE GENOMIC DNA]</scope>
    <source>
        <strain evidence="10">H143</strain>
    </source>
</reference>
<protein>
    <recommendedName>
        <fullName evidence="3">Topoisomerase 1-associated factor 1</fullName>
    </recommendedName>
</protein>
<evidence type="ECO:0000256" key="1">
    <source>
        <dbReference type="ARBA" id="ARBA00004123"/>
    </source>
</evidence>
<dbReference type="STRING" id="544712.C6H514"/>
<feature type="domain" description="Timeless N-terminal" evidence="8">
    <location>
        <begin position="37"/>
        <end position="90"/>
    </location>
</feature>
<organism evidence="9 10">
    <name type="scientific">Ajellomyces capsulatus (strain H143)</name>
    <name type="common">Darling's disease fungus</name>
    <name type="synonym">Histoplasma capsulatum</name>
    <dbReference type="NCBI Taxonomy" id="544712"/>
    <lineage>
        <taxon>Eukaryota</taxon>
        <taxon>Fungi</taxon>
        <taxon>Dikarya</taxon>
        <taxon>Ascomycota</taxon>
        <taxon>Pezizomycotina</taxon>
        <taxon>Eurotiomycetes</taxon>
        <taxon>Eurotiomycetidae</taxon>
        <taxon>Onygenales</taxon>
        <taxon>Ajellomycetaceae</taxon>
        <taxon>Histoplasma</taxon>
    </lineage>
</organism>
<dbReference type="GO" id="GO:0016853">
    <property type="term" value="F:isomerase activity"/>
    <property type="evidence" value="ECO:0007669"/>
    <property type="project" value="UniProtKB-KW"/>
</dbReference>
<proteinExistence type="inferred from homology"/>
<dbReference type="GO" id="GO:0000076">
    <property type="term" value="P:DNA replication checkpoint signaling"/>
    <property type="evidence" value="ECO:0007669"/>
    <property type="project" value="TreeGrafter"/>
</dbReference>
<keyword evidence="5" id="KW-0539">Nucleus</keyword>
<sequence length="109" mass="11903">MELESIQSGQVVDPEVRAYVYNLVSALGGSGSSNTGKYVLGDDALACLRDIKRWLKFYDEKANRMDVARCLAETNLVNRDLIPILALLGDDIHDDNGIACSSNMAARDP</sequence>
<keyword evidence="9" id="KW-0413">Isomerase</keyword>
<dbReference type="VEuPathDB" id="FungiDB:HCDG_00335"/>
<keyword evidence="6" id="KW-0469">Meiosis</keyword>
<evidence type="ECO:0000256" key="5">
    <source>
        <dbReference type="ARBA" id="ARBA00023242"/>
    </source>
</evidence>
<dbReference type="HOGENOM" id="CLU_2183182_0_0_1"/>
<dbReference type="GO" id="GO:0051321">
    <property type="term" value="P:meiotic cell cycle"/>
    <property type="evidence" value="ECO:0007669"/>
    <property type="project" value="UniProtKB-KW"/>
</dbReference>
<comment type="subcellular location">
    <subcellularLocation>
        <location evidence="1">Nucleus</location>
    </subcellularLocation>
</comment>
<dbReference type="GO" id="GO:0031298">
    <property type="term" value="C:replication fork protection complex"/>
    <property type="evidence" value="ECO:0007669"/>
    <property type="project" value="TreeGrafter"/>
</dbReference>
<dbReference type="GO" id="GO:0006281">
    <property type="term" value="P:DNA repair"/>
    <property type="evidence" value="ECO:0007669"/>
    <property type="project" value="TreeGrafter"/>
</dbReference>
<keyword evidence="7" id="KW-0131">Cell cycle</keyword>
<evidence type="ECO:0000313" key="9">
    <source>
        <dbReference type="EMBL" id="EER44756.1"/>
    </source>
</evidence>
<accession>C6H514</accession>
<dbReference type="InterPro" id="IPR044998">
    <property type="entry name" value="Timeless"/>
</dbReference>
<dbReference type="EMBL" id="GG692419">
    <property type="protein sequence ID" value="EER44756.1"/>
    <property type="molecule type" value="Genomic_DNA"/>
</dbReference>
<dbReference type="GO" id="GO:0003677">
    <property type="term" value="F:DNA binding"/>
    <property type="evidence" value="ECO:0007669"/>
    <property type="project" value="TreeGrafter"/>
</dbReference>
<dbReference type="Pfam" id="PF04821">
    <property type="entry name" value="TIMELESS"/>
    <property type="match status" value="1"/>
</dbReference>
<comment type="similarity">
    <text evidence="2">Belongs to the timeless family.</text>
</comment>
<evidence type="ECO:0000256" key="3">
    <source>
        <dbReference type="ARBA" id="ARBA00021529"/>
    </source>
</evidence>
<keyword evidence="4" id="KW-0236">DNA replication inhibitor</keyword>
<dbReference type="GO" id="GO:0043111">
    <property type="term" value="P:replication fork arrest"/>
    <property type="evidence" value="ECO:0007669"/>
    <property type="project" value="TreeGrafter"/>
</dbReference>
<evidence type="ECO:0000313" key="10">
    <source>
        <dbReference type="Proteomes" id="UP000002624"/>
    </source>
</evidence>
<dbReference type="PANTHER" id="PTHR22940:SF4">
    <property type="entry name" value="PROTEIN TIMELESS HOMOLOG"/>
    <property type="match status" value="1"/>
</dbReference>
<evidence type="ECO:0000256" key="7">
    <source>
        <dbReference type="ARBA" id="ARBA00023306"/>
    </source>
</evidence>
<dbReference type="Proteomes" id="UP000002624">
    <property type="component" value="Unassembled WGS sequence"/>
</dbReference>
<evidence type="ECO:0000256" key="6">
    <source>
        <dbReference type="ARBA" id="ARBA00023254"/>
    </source>
</evidence>
<evidence type="ECO:0000259" key="8">
    <source>
        <dbReference type="Pfam" id="PF04821"/>
    </source>
</evidence>